<accession>A0A1T0AZ09</accession>
<dbReference type="EMBL" id="MUYB01000027">
    <property type="protein sequence ID" value="OOS03193.1"/>
    <property type="molecule type" value="Genomic_DNA"/>
</dbReference>
<dbReference type="Proteomes" id="UP000190023">
    <property type="component" value="Unassembled WGS sequence"/>
</dbReference>
<dbReference type="PROSITE" id="PS51257">
    <property type="entry name" value="PROKAR_LIPOPROTEIN"/>
    <property type="match status" value="1"/>
</dbReference>
<evidence type="ECO:0000256" key="2">
    <source>
        <dbReference type="SAM" id="SignalP"/>
    </source>
</evidence>
<evidence type="ECO:0000313" key="3">
    <source>
        <dbReference type="EMBL" id="OOS03193.1"/>
    </source>
</evidence>
<protein>
    <recommendedName>
        <fullName evidence="5">Lipoprotein</fullName>
    </recommendedName>
</protein>
<dbReference type="AlphaFoldDB" id="A0A1T0AZ09"/>
<feature type="signal peptide" evidence="2">
    <location>
        <begin position="1"/>
        <end position="23"/>
    </location>
</feature>
<keyword evidence="4" id="KW-1185">Reference proteome</keyword>
<keyword evidence="2" id="KW-0732">Signal</keyword>
<organism evidence="3 4">
    <name type="scientific">[Haemophilus] felis</name>
    <dbReference type="NCBI Taxonomy" id="123822"/>
    <lineage>
        <taxon>Bacteria</taxon>
        <taxon>Pseudomonadati</taxon>
        <taxon>Pseudomonadota</taxon>
        <taxon>Gammaproteobacteria</taxon>
        <taxon>Pasteurellales</taxon>
        <taxon>Pasteurellaceae</taxon>
    </lineage>
</organism>
<feature type="coiled-coil region" evidence="1">
    <location>
        <begin position="150"/>
        <end position="177"/>
    </location>
</feature>
<sequence>MKKIIQLSIVSILAAFIVACDNADDKTATSSETAVKTDTVSKKTLTKEEQFRKDFERLENWNETAHTRVLQAFFAYHQARVEGDSVTVEKAKQLGNSVHLEVKKAIDELNQLALKDPDVISLAQKFRQTHSVAVDTLDLNLAENTSSKKATEFQKKLRELENLRLATETERNKLIQRYVQ</sequence>
<name>A0A1T0AZ09_9PAST</name>
<proteinExistence type="predicted"/>
<evidence type="ECO:0008006" key="5">
    <source>
        <dbReference type="Google" id="ProtNLM"/>
    </source>
</evidence>
<gene>
    <name evidence="3" type="ORF">B0188_06735</name>
</gene>
<dbReference type="STRING" id="123822.B0188_06735"/>
<evidence type="ECO:0000313" key="4">
    <source>
        <dbReference type="Proteomes" id="UP000190023"/>
    </source>
</evidence>
<keyword evidence="1" id="KW-0175">Coiled coil</keyword>
<comment type="caution">
    <text evidence="3">The sequence shown here is derived from an EMBL/GenBank/DDBJ whole genome shotgun (WGS) entry which is preliminary data.</text>
</comment>
<reference evidence="3 4" key="1">
    <citation type="submission" date="2017-02" db="EMBL/GenBank/DDBJ databases">
        <title>Draft genome sequence of Haemophilus felis CCUG 31170 type strain.</title>
        <authorList>
            <person name="Engstrom-Jakobsson H."/>
            <person name="Salva-Serra F."/>
            <person name="Thorell K."/>
            <person name="Gonzales-Siles L."/>
            <person name="Karlsson R."/>
            <person name="Boulund F."/>
            <person name="Engstrand L."/>
            <person name="Kristiansson E."/>
            <person name="Moore E."/>
        </authorList>
    </citation>
    <scope>NUCLEOTIDE SEQUENCE [LARGE SCALE GENOMIC DNA]</scope>
    <source>
        <strain evidence="3 4">CCUG 31170</strain>
    </source>
</reference>
<feature type="chain" id="PRO_5012571820" description="Lipoprotein" evidence="2">
    <location>
        <begin position="24"/>
        <end position="180"/>
    </location>
</feature>
<evidence type="ECO:0000256" key="1">
    <source>
        <dbReference type="SAM" id="Coils"/>
    </source>
</evidence>
<dbReference type="OrthoDB" id="5692728at2"/>